<dbReference type="EMBL" id="AOKY01000143">
    <property type="protein sequence ID" value="KDB26318.1"/>
    <property type="molecule type" value="Genomic_DNA"/>
</dbReference>
<dbReference type="FunFam" id="2.30.30.40:FF:000035">
    <property type="entry name" value="SH3 domain containing protein"/>
    <property type="match status" value="1"/>
</dbReference>
<evidence type="ECO:0000313" key="6">
    <source>
        <dbReference type="Proteomes" id="UP000024533"/>
    </source>
</evidence>
<feature type="compositionally biased region" description="Polar residues" evidence="3">
    <location>
        <begin position="13"/>
        <end position="23"/>
    </location>
</feature>
<evidence type="ECO:0000256" key="1">
    <source>
        <dbReference type="ARBA" id="ARBA00022443"/>
    </source>
</evidence>
<sequence length="801" mass="90059">MTRPQMIRADTIDLQNRQSPSTQDHARKPGGASAVDGRNGAHQDQSLRKVEQEAQDEMSKGPLGSDGNSQVYSHRDGLEVYREHDEADGNSKPNGLANGDVSHESRNGSSTEEEMEGDEDDQDLDDDMMDKISSSPSIDDEDIDFEFVYALHTFIATVEGQANATKGDTMVLLDDSNSYWWLVRVVKDGSIGYLPAEHIETPTERLARLNKHRNIDLSATMLGDNAEKSKNPLRIAMRRRHGKTVTFNEPLCFEAEEVPIDYSTGSEEEEEHFLEDDEEDEDEDEEEEEHEIHEKSAHTKQQQQQDASRKDEDIEIEPLRPKQQQKETAALQEHQSEHKDSLDEHNDDLDKDFQPGRSRNGVVRNTDSFFKDDTLETKKISLTPNLLRDDSITTQQPDKDSRVRGSFESYDKASPGDKSKDDKKRKDKKPGMLSGLFKRRDRKTKATDDDEDQEKISEESIRSSTPTSTMGDHSRDGSKPAVTLQRTPSKLQKTPPGEQQSSGTRHENGRSTSRQEVAAPQSPPATKQTFQSNGQQQQQHHQQHHQQQQPQPHQPQHHPQQHQQSQQRPQPRSSSAQGTRVRSPEVLRPLTNKQDRSMQERPEPNLSLVKEPRDSSESTPDASTHSPANQSQHQYSSSQTSTYSTHSSKKSASISHAADPMQQDRELNNHYDDTFEDQHSLSHDKDQYSSKPTGSPSPTASPAFSQDPTLEDDRSQEQSVSPSTSILPAWNDSGLRAYMDDGSDIRDLLTIVHDKSNVPAAGPDHPLIGSLFKEESKALNDMSSRLDDMLNSWLSKSSLSP</sequence>
<feature type="domain" description="SH3" evidence="4">
    <location>
        <begin position="143"/>
        <end position="204"/>
    </location>
</feature>
<dbReference type="SMART" id="SM00326">
    <property type="entry name" value="SH3"/>
    <property type="match status" value="1"/>
</dbReference>
<feature type="compositionally biased region" description="Polar residues" evidence="3">
    <location>
        <begin position="617"/>
        <end position="630"/>
    </location>
</feature>
<feature type="compositionally biased region" description="Basic and acidic residues" evidence="3">
    <location>
        <begin position="369"/>
        <end position="379"/>
    </location>
</feature>
<dbReference type="STRING" id="1215338.A0A059JF80"/>
<dbReference type="OMA" id="MTRPHII"/>
<dbReference type="AlphaFoldDB" id="A0A059JF80"/>
<organism evidence="5 6">
    <name type="scientific">Trichophyton interdigitale (strain MR816)</name>
    <dbReference type="NCBI Taxonomy" id="1215338"/>
    <lineage>
        <taxon>Eukaryota</taxon>
        <taxon>Fungi</taxon>
        <taxon>Dikarya</taxon>
        <taxon>Ascomycota</taxon>
        <taxon>Pezizomycotina</taxon>
        <taxon>Eurotiomycetes</taxon>
        <taxon>Eurotiomycetidae</taxon>
        <taxon>Onygenales</taxon>
        <taxon>Arthrodermataceae</taxon>
        <taxon>Trichophyton</taxon>
    </lineage>
</organism>
<dbReference type="SUPFAM" id="SSF50044">
    <property type="entry name" value="SH3-domain"/>
    <property type="match status" value="1"/>
</dbReference>
<dbReference type="InterPro" id="IPR036028">
    <property type="entry name" value="SH3-like_dom_sf"/>
</dbReference>
<dbReference type="GO" id="GO:0015630">
    <property type="term" value="C:microtubule cytoskeleton"/>
    <property type="evidence" value="ECO:0007669"/>
    <property type="project" value="TreeGrafter"/>
</dbReference>
<feature type="region of interest" description="Disordered" evidence="3">
    <location>
        <begin position="256"/>
        <end position="730"/>
    </location>
</feature>
<dbReference type="PANTHER" id="PTHR47775">
    <property type="entry name" value="BUD SITE SELECTION PROTEIN 14"/>
    <property type="match status" value="1"/>
</dbReference>
<evidence type="ECO:0000313" key="5">
    <source>
        <dbReference type="EMBL" id="KDB26318.1"/>
    </source>
</evidence>
<evidence type="ECO:0000259" key="4">
    <source>
        <dbReference type="PROSITE" id="PS50002"/>
    </source>
</evidence>
<comment type="caution">
    <text evidence="5">The sequence shown here is derived from an EMBL/GenBank/DDBJ whole genome shotgun (WGS) entry which is preliminary data.</text>
</comment>
<accession>A0A059JF80</accession>
<dbReference type="Gene3D" id="2.30.30.40">
    <property type="entry name" value="SH3 Domains"/>
    <property type="match status" value="1"/>
</dbReference>
<feature type="compositionally biased region" description="Polar residues" evidence="3">
    <location>
        <begin position="717"/>
        <end position="726"/>
    </location>
</feature>
<feature type="compositionally biased region" description="Basic and acidic residues" evidence="3">
    <location>
        <begin position="39"/>
        <end position="52"/>
    </location>
</feature>
<dbReference type="InterPro" id="IPR053039">
    <property type="entry name" value="Polarity_Bud-Selection_Reg"/>
</dbReference>
<dbReference type="GO" id="GO:0030950">
    <property type="term" value="P:establishment or maintenance of actin cytoskeleton polarity"/>
    <property type="evidence" value="ECO:0007669"/>
    <property type="project" value="TreeGrafter"/>
</dbReference>
<dbReference type="GO" id="GO:0051286">
    <property type="term" value="C:cell tip"/>
    <property type="evidence" value="ECO:0007669"/>
    <property type="project" value="TreeGrafter"/>
</dbReference>
<feature type="compositionally biased region" description="Low complexity" evidence="3">
    <location>
        <begin position="535"/>
        <end position="551"/>
    </location>
</feature>
<feature type="compositionally biased region" description="Basic and acidic residues" evidence="3">
    <location>
        <begin position="334"/>
        <end position="344"/>
    </location>
</feature>
<feature type="compositionally biased region" description="Polar residues" evidence="3">
    <location>
        <begin position="524"/>
        <end position="534"/>
    </location>
</feature>
<evidence type="ECO:0000256" key="2">
    <source>
        <dbReference type="PROSITE-ProRule" id="PRU00192"/>
    </source>
</evidence>
<dbReference type="Pfam" id="PF00018">
    <property type="entry name" value="SH3_1"/>
    <property type="match status" value="1"/>
</dbReference>
<evidence type="ECO:0000256" key="3">
    <source>
        <dbReference type="SAM" id="MobiDB-lite"/>
    </source>
</evidence>
<feature type="compositionally biased region" description="Polar residues" evidence="3">
    <location>
        <begin position="462"/>
        <end position="471"/>
    </location>
</feature>
<feature type="compositionally biased region" description="Basic and acidic residues" evidence="3">
    <location>
        <begin position="73"/>
        <end position="89"/>
    </location>
</feature>
<feature type="compositionally biased region" description="Basic and acidic residues" evidence="3">
    <location>
        <begin position="307"/>
        <end position="320"/>
    </location>
</feature>
<feature type="compositionally biased region" description="Polar residues" evidence="3">
    <location>
        <begin position="484"/>
        <end position="503"/>
    </location>
</feature>
<dbReference type="PANTHER" id="PTHR47775:SF1">
    <property type="entry name" value="BUD SITE SELECTION PROTEIN 14"/>
    <property type="match status" value="1"/>
</dbReference>
<dbReference type="Proteomes" id="UP000024533">
    <property type="component" value="Unassembled WGS sequence"/>
</dbReference>
<dbReference type="HOGENOM" id="CLU_010627_1_0_1"/>
<protein>
    <recommendedName>
        <fullName evidence="4">SH3 domain-containing protein</fullName>
    </recommendedName>
</protein>
<name>A0A059JF80_TRIIM</name>
<gene>
    <name evidence="5" type="ORF">H109_01892</name>
</gene>
<proteinExistence type="predicted"/>
<feature type="compositionally biased region" description="Acidic residues" evidence="3">
    <location>
        <begin position="266"/>
        <end position="289"/>
    </location>
</feature>
<feature type="compositionally biased region" description="Acidic residues" evidence="3">
    <location>
        <begin position="111"/>
        <end position="128"/>
    </location>
</feature>
<feature type="compositionally biased region" description="Basic and acidic residues" evidence="3">
    <location>
        <begin position="387"/>
        <end position="424"/>
    </location>
</feature>
<dbReference type="PROSITE" id="PS50002">
    <property type="entry name" value="SH3"/>
    <property type="match status" value="1"/>
</dbReference>
<keyword evidence="6" id="KW-1185">Reference proteome</keyword>
<dbReference type="InterPro" id="IPR001452">
    <property type="entry name" value="SH3_domain"/>
</dbReference>
<reference evidence="5 6" key="1">
    <citation type="submission" date="2014-02" db="EMBL/GenBank/DDBJ databases">
        <title>The Genome Sequence of Trichophyton interdigitale MR816.</title>
        <authorList>
            <consortium name="The Broad Institute Genomics Platform"/>
            <person name="Cuomo C.A."/>
            <person name="White T.C."/>
            <person name="Graser Y."/>
            <person name="Martinez-Rossi N."/>
            <person name="Heitman J."/>
            <person name="Young S.K."/>
            <person name="Zeng Q."/>
            <person name="Gargeya S."/>
            <person name="Abouelleil A."/>
            <person name="Alvarado L."/>
            <person name="Chapman S.B."/>
            <person name="Gainer-Dewar J."/>
            <person name="Goldberg J."/>
            <person name="Griggs A."/>
            <person name="Gujja S."/>
            <person name="Hansen M."/>
            <person name="Howarth C."/>
            <person name="Imamovic A."/>
            <person name="Larimer J."/>
            <person name="Martinez D."/>
            <person name="Murphy C."/>
            <person name="Pearson M.D."/>
            <person name="Persinoti G."/>
            <person name="Poon T."/>
            <person name="Priest M."/>
            <person name="Roberts A.D."/>
            <person name="Saif S."/>
            <person name="Shea T.D."/>
            <person name="Sykes S.N."/>
            <person name="Wortman J."/>
            <person name="Nusbaum C."/>
            <person name="Birren B."/>
        </authorList>
    </citation>
    <scope>NUCLEOTIDE SEQUENCE [LARGE SCALE GENOMIC DNA]</scope>
    <source>
        <strain evidence="5 6">MR816</strain>
    </source>
</reference>
<feature type="compositionally biased region" description="Basic and acidic residues" evidence="3">
    <location>
        <begin position="662"/>
        <end position="688"/>
    </location>
</feature>
<feature type="compositionally biased region" description="Basic and acidic residues" evidence="3">
    <location>
        <begin position="593"/>
        <end position="603"/>
    </location>
</feature>
<dbReference type="OrthoDB" id="196165at2759"/>
<feature type="region of interest" description="Disordered" evidence="3">
    <location>
        <begin position="1"/>
        <end position="138"/>
    </location>
</feature>
<dbReference type="GO" id="GO:0008104">
    <property type="term" value="P:intracellular protein localization"/>
    <property type="evidence" value="ECO:0007669"/>
    <property type="project" value="TreeGrafter"/>
</dbReference>
<feature type="compositionally biased region" description="Low complexity" evidence="3">
    <location>
        <begin position="631"/>
        <end position="658"/>
    </location>
</feature>
<feature type="compositionally biased region" description="Low complexity" evidence="3">
    <location>
        <begin position="689"/>
        <end position="705"/>
    </location>
</feature>
<feature type="compositionally biased region" description="Low complexity" evidence="3">
    <location>
        <begin position="561"/>
        <end position="575"/>
    </location>
</feature>
<keyword evidence="1 2" id="KW-0728">SH3 domain</keyword>